<dbReference type="FunFam" id="3.40.50.300:FF:000425">
    <property type="entry name" value="Probable ABC transporter, ATP-binding subunit"/>
    <property type="match status" value="1"/>
</dbReference>
<dbReference type="AlphaFoldDB" id="A0A5J4KZL5"/>
<evidence type="ECO:0000313" key="11">
    <source>
        <dbReference type="Proteomes" id="UP000326912"/>
    </source>
</evidence>
<dbReference type="EC" id="7.6.2.9" evidence="6"/>
<dbReference type="InterPro" id="IPR003593">
    <property type="entry name" value="AAA+_ATPase"/>
</dbReference>
<dbReference type="PANTHER" id="PTHR43117">
    <property type="entry name" value="OSMOPROTECTANT IMPORT ATP-BINDING PROTEIN OSMV"/>
    <property type="match status" value="1"/>
</dbReference>
<dbReference type="InterPro" id="IPR003439">
    <property type="entry name" value="ABC_transporter-like_ATP-bd"/>
</dbReference>
<dbReference type="GO" id="GO:0031460">
    <property type="term" value="P:glycine betaine transport"/>
    <property type="evidence" value="ECO:0007669"/>
    <property type="project" value="InterPro"/>
</dbReference>
<comment type="caution">
    <text evidence="10">The sequence shown here is derived from an EMBL/GenBank/DDBJ whole genome shotgun (WGS) entry which is preliminary data.</text>
</comment>
<keyword evidence="5 10" id="KW-0067">ATP-binding</keyword>
<evidence type="ECO:0000256" key="1">
    <source>
        <dbReference type="ARBA" id="ARBA00005417"/>
    </source>
</evidence>
<dbReference type="NCBIfam" id="TIGR01186">
    <property type="entry name" value="proV"/>
    <property type="match status" value="1"/>
</dbReference>
<keyword evidence="11" id="KW-1185">Reference proteome</keyword>
<evidence type="ECO:0000259" key="9">
    <source>
        <dbReference type="PROSITE" id="PS51371"/>
    </source>
</evidence>
<feature type="domain" description="ABC transporter" evidence="8">
    <location>
        <begin position="3"/>
        <end position="238"/>
    </location>
</feature>
<proteinExistence type="inferred from homology"/>
<dbReference type="InterPro" id="IPR046342">
    <property type="entry name" value="CBS_dom_sf"/>
</dbReference>
<dbReference type="Pfam" id="PF00005">
    <property type="entry name" value="ABC_tran"/>
    <property type="match status" value="1"/>
</dbReference>
<evidence type="ECO:0000313" key="10">
    <source>
        <dbReference type="EMBL" id="GER92020.1"/>
    </source>
</evidence>
<keyword evidence="2" id="KW-0813">Transport</keyword>
<name>A0A5J4KZL5_9CHLR</name>
<dbReference type="SMART" id="SM00382">
    <property type="entry name" value="AAA"/>
    <property type="match status" value="1"/>
</dbReference>
<dbReference type="PROSITE" id="PS00211">
    <property type="entry name" value="ABC_TRANSPORTER_1"/>
    <property type="match status" value="1"/>
</dbReference>
<organism evidence="10 11">
    <name type="scientific">Dictyobacter vulcani</name>
    <dbReference type="NCBI Taxonomy" id="2607529"/>
    <lineage>
        <taxon>Bacteria</taxon>
        <taxon>Bacillati</taxon>
        <taxon>Chloroflexota</taxon>
        <taxon>Ktedonobacteria</taxon>
        <taxon>Ktedonobacterales</taxon>
        <taxon>Dictyobacteraceae</taxon>
        <taxon>Dictyobacter</taxon>
    </lineage>
</organism>
<keyword evidence="7" id="KW-0129">CBS domain</keyword>
<dbReference type="GO" id="GO:0016020">
    <property type="term" value="C:membrane"/>
    <property type="evidence" value="ECO:0007669"/>
    <property type="project" value="InterPro"/>
</dbReference>
<protein>
    <recommendedName>
        <fullName evidence="6">ABC-type quaternary amine transporter</fullName>
        <ecNumber evidence="6">7.6.2.9</ecNumber>
    </recommendedName>
</protein>
<feature type="domain" description="CBS" evidence="9">
    <location>
        <begin position="313"/>
        <end position="372"/>
    </location>
</feature>
<dbReference type="InterPro" id="IPR027417">
    <property type="entry name" value="P-loop_NTPase"/>
</dbReference>
<dbReference type="EMBL" id="BKZW01000005">
    <property type="protein sequence ID" value="GER92020.1"/>
    <property type="molecule type" value="Genomic_DNA"/>
</dbReference>
<sequence>MGVKFEHVTKAYPGHKPAVNELSLEVQTGELLVLIGPSGCGKTTSLRMINRLEEPTSGTIYVDGRDVCSYDPIELRRGIGYAIQQTGLLPHMTIEQNIELVPRLLKWDKKRRHERTRELLSLVDMDYDTFASRYPRQLSGGQQQRIGVLRALATDPPVILMDEPFGALDPISRESLQTELKRLQSRLRKTIVFVTHDIDEAMRLGDRIAILQDGQLHQIGTPQELVQAPRDEFVAKFMGRLFNFPKIQTSVDLIGQFMQEDTSHVHQECSEHGKIVKIDHLPLWCWIDRNGVLRGVSSQPPTGADQWDRNDWTDPKLAAVKDTDASEVVLKRLIEGEAEALPVIGEGEQFIGVVTQRSALKALSNVEMENDE</sequence>
<accession>A0A5J4KZL5</accession>
<dbReference type="GO" id="GO:0005524">
    <property type="term" value="F:ATP binding"/>
    <property type="evidence" value="ECO:0007669"/>
    <property type="project" value="UniProtKB-KW"/>
</dbReference>
<gene>
    <name evidence="10" type="primary">opuCA</name>
    <name evidence="10" type="ORF">KDW_61820</name>
</gene>
<dbReference type="InterPro" id="IPR000644">
    <property type="entry name" value="CBS_dom"/>
</dbReference>
<dbReference type="GO" id="GO:0016887">
    <property type="term" value="F:ATP hydrolysis activity"/>
    <property type="evidence" value="ECO:0007669"/>
    <property type="project" value="InterPro"/>
</dbReference>
<evidence type="ECO:0000256" key="6">
    <source>
        <dbReference type="ARBA" id="ARBA00066388"/>
    </source>
</evidence>
<evidence type="ECO:0000256" key="4">
    <source>
        <dbReference type="ARBA" id="ARBA00022741"/>
    </source>
</evidence>
<dbReference type="GO" id="GO:0015418">
    <property type="term" value="F:ABC-type quaternary ammonium compound transporting activity"/>
    <property type="evidence" value="ECO:0007669"/>
    <property type="project" value="UniProtKB-EC"/>
</dbReference>
<dbReference type="SUPFAM" id="SSF52540">
    <property type="entry name" value="P-loop containing nucleoside triphosphate hydrolases"/>
    <property type="match status" value="1"/>
</dbReference>
<reference evidence="10 11" key="1">
    <citation type="submission" date="2019-10" db="EMBL/GenBank/DDBJ databases">
        <title>Dictyobacter vulcani sp. nov., within the class Ktedonobacteria, isolated from soil of volcanic Mt. Zao.</title>
        <authorList>
            <person name="Zheng Y."/>
            <person name="Wang C.M."/>
            <person name="Sakai Y."/>
            <person name="Abe K."/>
            <person name="Yokota A."/>
            <person name="Yabe S."/>
        </authorList>
    </citation>
    <scope>NUCLEOTIDE SEQUENCE [LARGE SCALE GENOMIC DNA]</scope>
    <source>
        <strain evidence="10 11">W12</strain>
    </source>
</reference>
<dbReference type="InterPro" id="IPR017871">
    <property type="entry name" value="ABC_transporter-like_CS"/>
</dbReference>
<evidence type="ECO:0000256" key="2">
    <source>
        <dbReference type="ARBA" id="ARBA00022448"/>
    </source>
</evidence>
<dbReference type="PROSITE" id="PS50893">
    <property type="entry name" value="ABC_TRANSPORTER_2"/>
    <property type="match status" value="1"/>
</dbReference>
<dbReference type="InterPro" id="IPR005892">
    <property type="entry name" value="Gly-betaine_transp_ATP-bd"/>
</dbReference>
<dbReference type="PROSITE" id="PS51371">
    <property type="entry name" value="CBS"/>
    <property type="match status" value="1"/>
</dbReference>
<dbReference type="PANTHER" id="PTHR43117:SF3">
    <property type="entry name" value="CHOLINE TRANSPORT ATP-BINDING PROTEIN OPUBA"/>
    <property type="match status" value="1"/>
</dbReference>
<dbReference type="Gene3D" id="3.40.50.300">
    <property type="entry name" value="P-loop containing nucleotide triphosphate hydrolases"/>
    <property type="match status" value="1"/>
</dbReference>
<comment type="similarity">
    <text evidence="1">Belongs to the ABC transporter superfamily.</text>
</comment>
<dbReference type="Proteomes" id="UP000326912">
    <property type="component" value="Unassembled WGS sequence"/>
</dbReference>
<evidence type="ECO:0000259" key="8">
    <source>
        <dbReference type="PROSITE" id="PS50893"/>
    </source>
</evidence>
<evidence type="ECO:0000256" key="5">
    <source>
        <dbReference type="ARBA" id="ARBA00022840"/>
    </source>
</evidence>
<dbReference type="SUPFAM" id="SSF54631">
    <property type="entry name" value="CBS-domain pair"/>
    <property type="match status" value="1"/>
</dbReference>
<keyword evidence="4" id="KW-0547">Nucleotide-binding</keyword>
<keyword evidence="3" id="KW-0677">Repeat</keyword>
<evidence type="ECO:0000256" key="7">
    <source>
        <dbReference type="PROSITE-ProRule" id="PRU00703"/>
    </source>
</evidence>
<evidence type="ECO:0000256" key="3">
    <source>
        <dbReference type="ARBA" id="ARBA00022737"/>
    </source>
</evidence>